<gene>
    <name evidence="11" type="primary">thiM</name>
    <name evidence="12" type="ORF">HMPREF9333_00139</name>
</gene>
<dbReference type="GO" id="GO:0004417">
    <property type="term" value="F:hydroxyethylthiazole kinase activity"/>
    <property type="evidence" value="ECO:0007669"/>
    <property type="project" value="UniProtKB-UniRule"/>
</dbReference>
<evidence type="ECO:0000256" key="3">
    <source>
        <dbReference type="ARBA" id="ARBA00004868"/>
    </source>
</evidence>
<keyword evidence="4 11" id="KW-0808">Transferase</keyword>
<keyword evidence="10 11" id="KW-0784">Thiamine biosynthesis</keyword>
<dbReference type="GO" id="GO:0009228">
    <property type="term" value="P:thiamine biosynthetic process"/>
    <property type="evidence" value="ECO:0007669"/>
    <property type="project" value="UniProtKB-KW"/>
</dbReference>
<keyword evidence="9 11" id="KW-0460">Magnesium</keyword>
<name>G5GF01_9FIRM</name>
<dbReference type="EMBL" id="ACZL01000003">
    <property type="protein sequence ID" value="EHI56692.1"/>
    <property type="molecule type" value="Genomic_DNA"/>
</dbReference>
<dbReference type="HOGENOM" id="CLU_019943_0_0_9"/>
<dbReference type="STRING" id="679200.HMPREF9333_00139"/>
<dbReference type="GO" id="GO:0005524">
    <property type="term" value="F:ATP binding"/>
    <property type="evidence" value="ECO:0007669"/>
    <property type="project" value="UniProtKB-UniRule"/>
</dbReference>
<comment type="catalytic activity">
    <reaction evidence="1 11">
        <text>5-(2-hydroxyethyl)-4-methylthiazole + ATP = 4-methyl-5-(2-phosphooxyethyl)-thiazole + ADP + H(+)</text>
        <dbReference type="Rhea" id="RHEA:24212"/>
        <dbReference type="ChEBI" id="CHEBI:15378"/>
        <dbReference type="ChEBI" id="CHEBI:17957"/>
        <dbReference type="ChEBI" id="CHEBI:30616"/>
        <dbReference type="ChEBI" id="CHEBI:58296"/>
        <dbReference type="ChEBI" id="CHEBI:456216"/>
        <dbReference type="EC" id="2.7.1.50"/>
    </reaction>
</comment>
<evidence type="ECO:0000256" key="6">
    <source>
        <dbReference type="ARBA" id="ARBA00022741"/>
    </source>
</evidence>
<dbReference type="AlphaFoldDB" id="G5GF01"/>
<evidence type="ECO:0000256" key="2">
    <source>
        <dbReference type="ARBA" id="ARBA00001946"/>
    </source>
</evidence>
<evidence type="ECO:0000256" key="4">
    <source>
        <dbReference type="ARBA" id="ARBA00022679"/>
    </source>
</evidence>
<comment type="similarity">
    <text evidence="11">Belongs to the Thz kinase family.</text>
</comment>
<dbReference type="OrthoDB" id="9778146at2"/>
<keyword evidence="7 11" id="KW-0418">Kinase</keyword>
<dbReference type="SUPFAM" id="SSF53613">
    <property type="entry name" value="Ribokinase-like"/>
    <property type="match status" value="1"/>
</dbReference>
<dbReference type="EC" id="2.7.1.50" evidence="11"/>
<dbReference type="Pfam" id="PF02110">
    <property type="entry name" value="HK"/>
    <property type="match status" value="1"/>
</dbReference>
<dbReference type="PRINTS" id="PR01099">
    <property type="entry name" value="HYETHTZKNASE"/>
</dbReference>
<evidence type="ECO:0000313" key="13">
    <source>
        <dbReference type="Proteomes" id="UP000003011"/>
    </source>
</evidence>
<feature type="binding site" evidence="11">
    <location>
        <position position="211"/>
    </location>
    <ligand>
        <name>substrate</name>
    </ligand>
</feature>
<sequence length="277" mass="29440">MIFNEKKEIYGVDIKGFYVKIAKKNPGIHCITNIVSANDCANILLAMGASPVMAQHVLDAGEISGGCDALVCNFGATGAYDAMYEAAKSAALLKHPIVADPVGVGASAYRRSCFLDFISKFKVSCIRGNISEIRALHEKRPTARGVDVSEYELKNNSGDESVLFKNAEWIREFSLKVNCIVVCSGETDIVTDGKNTVFVTDGCILMSRVSATGCMASAVTAAFLSVENSFISAAASISFMGRCGEYALKHLERGTSGIGSGSFRVGLIDAAGLIFNE</sequence>
<evidence type="ECO:0000313" key="12">
    <source>
        <dbReference type="EMBL" id="EHI56692.1"/>
    </source>
</evidence>
<evidence type="ECO:0000256" key="7">
    <source>
        <dbReference type="ARBA" id="ARBA00022777"/>
    </source>
</evidence>
<comment type="pathway">
    <text evidence="3 11">Cofactor biosynthesis; thiamine diphosphate biosynthesis; 4-methyl-5-(2-phosphoethyl)-thiazole from 5-(2-hydroxyethyl)-4-methylthiazole: step 1/1.</text>
</comment>
<keyword evidence="5 11" id="KW-0479">Metal-binding</keyword>
<dbReference type="CDD" id="cd01170">
    <property type="entry name" value="THZ_kinase"/>
    <property type="match status" value="1"/>
</dbReference>
<keyword evidence="6 11" id="KW-0547">Nucleotide-binding</keyword>
<organism evidence="12 13">
    <name type="scientific">Johnsonella ignava ATCC 51276</name>
    <dbReference type="NCBI Taxonomy" id="679200"/>
    <lineage>
        <taxon>Bacteria</taxon>
        <taxon>Bacillati</taxon>
        <taxon>Bacillota</taxon>
        <taxon>Clostridia</taxon>
        <taxon>Lachnospirales</taxon>
        <taxon>Lachnospiraceae</taxon>
        <taxon>Johnsonella</taxon>
    </lineage>
</organism>
<dbReference type="eggNOG" id="COG2145">
    <property type="taxonomic scope" value="Bacteria"/>
</dbReference>
<evidence type="ECO:0000256" key="10">
    <source>
        <dbReference type="ARBA" id="ARBA00022977"/>
    </source>
</evidence>
<protein>
    <recommendedName>
        <fullName evidence="11">Hydroxyethylthiazole kinase</fullName>
        <ecNumber evidence="11">2.7.1.50</ecNumber>
    </recommendedName>
    <alternativeName>
        <fullName evidence="11">4-methyl-5-beta-hydroxyethylthiazole kinase</fullName>
        <shortName evidence="11">TH kinase</shortName>
        <shortName evidence="11">Thz kinase</shortName>
    </alternativeName>
</protein>
<dbReference type="Proteomes" id="UP000003011">
    <property type="component" value="Unassembled WGS sequence"/>
</dbReference>
<dbReference type="RefSeq" id="WP_005539085.1">
    <property type="nucleotide sequence ID" value="NZ_JH378829.1"/>
</dbReference>
<dbReference type="GO" id="GO:0000287">
    <property type="term" value="F:magnesium ion binding"/>
    <property type="evidence" value="ECO:0007669"/>
    <property type="project" value="UniProtKB-UniRule"/>
</dbReference>
<feature type="binding site" evidence="11">
    <location>
        <position position="127"/>
    </location>
    <ligand>
        <name>ATP</name>
        <dbReference type="ChEBI" id="CHEBI:30616"/>
    </ligand>
</feature>
<feature type="binding site" evidence="11">
    <location>
        <position position="184"/>
    </location>
    <ligand>
        <name>ATP</name>
        <dbReference type="ChEBI" id="CHEBI:30616"/>
    </ligand>
</feature>
<evidence type="ECO:0000256" key="9">
    <source>
        <dbReference type="ARBA" id="ARBA00022842"/>
    </source>
</evidence>
<evidence type="ECO:0000256" key="8">
    <source>
        <dbReference type="ARBA" id="ARBA00022840"/>
    </source>
</evidence>
<dbReference type="InterPro" id="IPR000417">
    <property type="entry name" value="Hyethyz_kinase"/>
</dbReference>
<evidence type="ECO:0000256" key="1">
    <source>
        <dbReference type="ARBA" id="ARBA00001771"/>
    </source>
</evidence>
<accession>G5GF01</accession>
<dbReference type="HAMAP" id="MF_00228">
    <property type="entry name" value="Thz_kinase"/>
    <property type="match status" value="1"/>
</dbReference>
<dbReference type="Gene3D" id="3.40.1190.20">
    <property type="match status" value="1"/>
</dbReference>
<dbReference type="UniPathway" id="UPA00060">
    <property type="reaction ID" value="UER00139"/>
</dbReference>
<comment type="function">
    <text evidence="11">Catalyzes the phosphorylation of the hydroxyl group of 4-methyl-5-beta-hydroxyethylthiazole (THZ).</text>
</comment>
<reference evidence="12 13" key="1">
    <citation type="submission" date="2011-08" db="EMBL/GenBank/DDBJ databases">
        <title>The Genome Sequence of Johnsonella ignava ATCC 51276.</title>
        <authorList>
            <consortium name="The Broad Institute Genome Sequencing Platform"/>
            <person name="Earl A."/>
            <person name="Ward D."/>
            <person name="Feldgarden M."/>
            <person name="Gevers D."/>
            <person name="Izard J."/>
            <person name="Blanton J.M."/>
            <person name="Baranova O.V."/>
            <person name="Dewhirst F.E."/>
            <person name="Young S.K."/>
            <person name="Zeng Q."/>
            <person name="Gargeya S."/>
            <person name="Fitzgerald M."/>
            <person name="Haas B."/>
            <person name="Abouelleil A."/>
            <person name="Alvarado L."/>
            <person name="Arachchi H.M."/>
            <person name="Berlin A."/>
            <person name="Brown A."/>
            <person name="Chapman S.B."/>
            <person name="Chen Z."/>
            <person name="Dunbar C."/>
            <person name="Freedman E."/>
            <person name="Gearin G."/>
            <person name="Gellesch M."/>
            <person name="Goldberg J."/>
            <person name="Griggs A."/>
            <person name="Gujja S."/>
            <person name="Heiman D."/>
            <person name="Howarth C."/>
            <person name="Larson L."/>
            <person name="Lui A."/>
            <person name="MacDonald P.J.P."/>
            <person name="Montmayeur A."/>
            <person name="Murphy C."/>
            <person name="Neiman D."/>
            <person name="Pearson M."/>
            <person name="Priest M."/>
            <person name="Roberts A."/>
            <person name="Saif S."/>
            <person name="Shea T."/>
            <person name="Shenoy N."/>
            <person name="Sisk P."/>
            <person name="Stolte C."/>
            <person name="Sykes S."/>
            <person name="Wortman J."/>
            <person name="Nusbaum C."/>
            <person name="Birren B."/>
        </authorList>
    </citation>
    <scope>NUCLEOTIDE SEQUENCE [LARGE SCALE GENOMIC DNA]</scope>
    <source>
        <strain evidence="12 13">ATCC 51276</strain>
    </source>
</reference>
<proteinExistence type="inferred from homology"/>
<evidence type="ECO:0000256" key="5">
    <source>
        <dbReference type="ARBA" id="ARBA00022723"/>
    </source>
</evidence>
<dbReference type="PATRIC" id="fig|679200.3.peg.155"/>
<dbReference type="GO" id="GO:0009229">
    <property type="term" value="P:thiamine diphosphate biosynthetic process"/>
    <property type="evidence" value="ECO:0007669"/>
    <property type="project" value="UniProtKB-UniRule"/>
</dbReference>
<dbReference type="NCBIfam" id="NF006830">
    <property type="entry name" value="PRK09355.1"/>
    <property type="match status" value="1"/>
</dbReference>
<keyword evidence="8 11" id="KW-0067">ATP-binding</keyword>
<dbReference type="InterPro" id="IPR029056">
    <property type="entry name" value="Ribokinase-like"/>
</dbReference>
<keyword evidence="13" id="KW-1185">Reference proteome</keyword>
<comment type="caution">
    <text evidence="12">The sequence shown here is derived from an EMBL/GenBank/DDBJ whole genome shotgun (WGS) entry which is preliminary data.</text>
</comment>
<feature type="binding site" evidence="11">
    <location>
        <position position="53"/>
    </location>
    <ligand>
        <name>substrate</name>
    </ligand>
</feature>
<dbReference type="PIRSF" id="PIRSF000513">
    <property type="entry name" value="Thz_kinase"/>
    <property type="match status" value="1"/>
</dbReference>
<evidence type="ECO:0000256" key="11">
    <source>
        <dbReference type="HAMAP-Rule" id="MF_00228"/>
    </source>
</evidence>
<comment type="cofactor">
    <cofactor evidence="2 11">
        <name>Mg(2+)</name>
        <dbReference type="ChEBI" id="CHEBI:18420"/>
    </cofactor>
</comment>